<organism evidence="1 2">
    <name type="scientific">Alectoria fallacina</name>
    <dbReference type="NCBI Taxonomy" id="1903189"/>
    <lineage>
        <taxon>Eukaryota</taxon>
        <taxon>Fungi</taxon>
        <taxon>Dikarya</taxon>
        <taxon>Ascomycota</taxon>
        <taxon>Pezizomycotina</taxon>
        <taxon>Lecanoromycetes</taxon>
        <taxon>OSLEUM clade</taxon>
        <taxon>Lecanoromycetidae</taxon>
        <taxon>Lecanorales</taxon>
        <taxon>Lecanorineae</taxon>
        <taxon>Parmeliaceae</taxon>
        <taxon>Alectoria</taxon>
    </lineage>
</organism>
<reference evidence="1" key="1">
    <citation type="submission" date="2021-03" db="EMBL/GenBank/DDBJ databases">
        <authorList>
            <person name="Tagirdzhanova G."/>
        </authorList>
    </citation>
    <scope>NUCLEOTIDE SEQUENCE</scope>
</reference>
<evidence type="ECO:0000313" key="1">
    <source>
        <dbReference type="EMBL" id="CAF9919349.1"/>
    </source>
</evidence>
<keyword evidence="2" id="KW-1185">Reference proteome</keyword>
<name>A0A8H3F983_9LECA</name>
<sequence length="116" mass="13207">MKDLIKKYTRTNGTANDKVNDDNVLSPEEKAASFLVFDLANNEHALRLEETLTSNPTKALGRIALHANCLSHRGWQYVDGCKMDKTNKEEENWIVCGRVSGSKYRDVHYNVPRKPD</sequence>
<proteinExistence type="predicted"/>
<comment type="caution">
    <text evidence="1">The sequence shown here is derived from an EMBL/GenBank/DDBJ whole genome shotgun (WGS) entry which is preliminary data.</text>
</comment>
<dbReference type="AlphaFoldDB" id="A0A8H3F983"/>
<accession>A0A8H3F983</accession>
<evidence type="ECO:0000313" key="2">
    <source>
        <dbReference type="Proteomes" id="UP000664203"/>
    </source>
</evidence>
<dbReference type="Proteomes" id="UP000664203">
    <property type="component" value="Unassembled WGS sequence"/>
</dbReference>
<protein>
    <submittedName>
        <fullName evidence="1">Uncharacterized protein</fullName>
    </submittedName>
</protein>
<dbReference type="EMBL" id="CAJPDR010000121">
    <property type="protein sequence ID" value="CAF9919349.1"/>
    <property type="molecule type" value="Genomic_DNA"/>
</dbReference>
<gene>
    <name evidence="1" type="ORF">ALECFALPRED_001132</name>
</gene>